<reference evidence="4 5" key="1">
    <citation type="submission" date="2020-08" db="EMBL/GenBank/DDBJ databases">
        <title>Sequencing the genomes of 1000 actinobacteria strains.</title>
        <authorList>
            <person name="Klenk H.-P."/>
        </authorList>
    </citation>
    <scope>NUCLEOTIDE SEQUENCE [LARGE SCALE GENOMIC DNA]</scope>
    <source>
        <strain evidence="4 5">DSM 17294</strain>
    </source>
</reference>
<feature type="domain" description="Cupin type-2" evidence="3">
    <location>
        <begin position="45"/>
        <end position="106"/>
    </location>
</feature>
<comment type="caution">
    <text evidence="4">The sequence shown here is derived from an EMBL/GenBank/DDBJ whole genome shotgun (WGS) entry which is preliminary data.</text>
</comment>
<dbReference type="InterPro" id="IPR014710">
    <property type="entry name" value="RmlC-like_jellyroll"/>
</dbReference>
<dbReference type="InterPro" id="IPR051610">
    <property type="entry name" value="GPI/OXD"/>
</dbReference>
<keyword evidence="5" id="KW-1185">Reference proteome</keyword>
<dbReference type="SUPFAM" id="SSF51182">
    <property type="entry name" value="RmlC-like cupins"/>
    <property type="match status" value="1"/>
</dbReference>
<dbReference type="CDD" id="cd06988">
    <property type="entry name" value="cupin_DddK"/>
    <property type="match status" value="1"/>
</dbReference>
<dbReference type="GO" id="GO:0016853">
    <property type="term" value="F:isomerase activity"/>
    <property type="evidence" value="ECO:0007669"/>
    <property type="project" value="UniProtKB-KW"/>
</dbReference>
<dbReference type="EMBL" id="JACHNF010000001">
    <property type="protein sequence ID" value="MBB5977583.1"/>
    <property type="molecule type" value="Genomic_DNA"/>
</dbReference>
<accession>A0A841DGC9</accession>
<dbReference type="Proteomes" id="UP000558997">
    <property type="component" value="Unassembled WGS sequence"/>
</dbReference>
<dbReference type="PANTHER" id="PTHR35848">
    <property type="entry name" value="OXALATE-BINDING PROTEIN"/>
    <property type="match status" value="1"/>
</dbReference>
<dbReference type="RefSeq" id="WP_184831618.1">
    <property type="nucleotide sequence ID" value="NZ_BAAAVN010000010.1"/>
</dbReference>
<name>A0A841DGC9_9ACTN</name>
<evidence type="ECO:0000256" key="1">
    <source>
        <dbReference type="ARBA" id="ARBA00022723"/>
    </source>
</evidence>
<proteinExistence type="predicted"/>
<evidence type="ECO:0000259" key="3">
    <source>
        <dbReference type="Pfam" id="PF07883"/>
    </source>
</evidence>
<evidence type="ECO:0000313" key="4">
    <source>
        <dbReference type="EMBL" id="MBB5977583.1"/>
    </source>
</evidence>
<evidence type="ECO:0000256" key="2">
    <source>
        <dbReference type="SAM" id="MobiDB-lite"/>
    </source>
</evidence>
<dbReference type="Gene3D" id="2.60.120.10">
    <property type="entry name" value="Jelly Rolls"/>
    <property type="match status" value="1"/>
</dbReference>
<sequence length="155" mass="17477">MVVHISRLDRDNLLHEYSVDTQRLLPWPVLNAPFELSYAVCRANTVSKLHTHHEQEIFVAVSGRVEVECGGERQPFAAGDVCYFTPGQLHRVHNHSNEDFVFTSIWWDPEMAHRFLAEYAGSETERLAAAAREQETENAATAAAIEKSEREGVSA</sequence>
<evidence type="ECO:0000313" key="5">
    <source>
        <dbReference type="Proteomes" id="UP000558997"/>
    </source>
</evidence>
<keyword evidence="1" id="KW-0479">Metal-binding</keyword>
<protein>
    <submittedName>
        <fullName evidence="4">Mannose-6-phosphate isomerase-like protein (Cupin superfamily)</fullName>
    </submittedName>
</protein>
<dbReference type="InterPro" id="IPR013096">
    <property type="entry name" value="Cupin_2"/>
</dbReference>
<feature type="compositionally biased region" description="Basic and acidic residues" evidence="2">
    <location>
        <begin position="146"/>
        <end position="155"/>
    </location>
</feature>
<dbReference type="PANTHER" id="PTHR35848:SF6">
    <property type="entry name" value="CUPIN TYPE-2 DOMAIN-CONTAINING PROTEIN"/>
    <property type="match status" value="1"/>
</dbReference>
<gene>
    <name evidence="4" type="ORF">HDA44_000924</name>
</gene>
<dbReference type="AlphaFoldDB" id="A0A841DGC9"/>
<dbReference type="GO" id="GO:0046872">
    <property type="term" value="F:metal ion binding"/>
    <property type="evidence" value="ECO:0007669"/>
    <property type="project" value="UniProtKB-KW"/>
</dbReference>
<feature type="region of interest" description="Disordered" evidence="2">
    <location>
        <begin position="127"/>
        <end position="155"/>
    </location>
</feature>
<dbReference type="InterPro" id="IPR011051">
    <property type="entry name" value="RmlC_Cupin_sf"/>
</dbReference>
<keyword evidence="4" id="KW-0413">Isomerase</keyword>
<dbReference type="Pfam" id="PF07883">
    <property type="entry name" value="Cupin_2"/>
    <property type="match status" value="1"/>
</dbReference>
<organism evidence="4 5">
    <name type="scientific">Kribbella solani</name>
    <dbReference type="NCBI Taxonomy" id="236067"/>
    <lineage>
        <taxon>Bacteria</taxon>
        <taxon>Bacillati</taxon>
        <taxon>Actinomycetota</taxon>
        <taxon>Actinomycetes</taxon>
        <taxon>Propionibacteriales</taxon>
        <taxon>Kribbellaceae</taxon>
        <taxon>Kribbella</taxon>
    </lineage>
</organism>